<dbReference type="EMBL" id="MU863625">
    <property type="protein sequence ID" value="KAK4105467.1"/>
    <property type="molecule type" value="Genomic_DNA"/>
</dbReference>
<gene>
    <name evidence="1" type="ORF">N658DRAFT_491928</name>
</gene>
<comment type="caution">
    <text evidence="1">The sequence shown here is derived from an EMBL/GenBank/DDBJ whole genome shotgun (WGS) entry which is preliminary data.</text>
</comment>
<dbReference type="Proteomes" id="UP001305647">
    <property type="component" value="Unassembled WGS sequence"/>
</dbReference>
<keyword evidence="2" id="KW-1185">Reference proteome</keyword>
<reference evidence="1" key="2">
    <citation type="submission" date="2023-05" db="EMBL/GenBank/DDBJ databases">
        <authorList>
            <consortium name="Lawrence Berkeley National Laboratory"/>
            <person name="Steindorff A."/>
            <person name="Hensen N."/>
            <person name="Bonometti L."/>
            <person name="Westerberg I."/>
            <person name="Brannstrom I.O."/>
            <person name="Guillou S."/>
            <person name="Cros-Aarteil S."/>
            <person name="Calhoun S."/>
            <person name="Haridas S."/>
            <person name="Kuo A."/>
            <person name="Mondo S."/>
            <person name="Pangilinan J."/>
            <person name="Riley R."/>
            <person name="Labutti K."/>
            <person name="Andreopoulos B."/>
            <person name="Lipzen A."/>
            <person name="Chen C."/>
            <person name="Yanf M."/>
            <person name="Daum C."/>
            <person name="Ng V."/>
            <person name="Clum A."/>
            <person name="Ohm R."/>
            <person name="Martin F."/>
            <person name="Silar P."/>
            <person name="Natvig D."/>
            <person name="Lalanne C."/>
            <person name="Gautier V."/>
            <person name="Ament-Velasquez S.L."/>
            <person name="Kruys A."/>
            <person name="Hutchinson M.I."/>
            <person name="Powell A.J."/>
            <person name="Barry K."/>
            <person name="Miller A.N."/>
            <person name="Grigoriev I.V."/>
            <person name="Debuchy R."/>
            <person name="Gladieux P."/>
            <person name="Thoren M.H."/>
            <person name="Johannesson H."/>
        </authorList>
    </citation>
    <scope>NUCLEOTIDE SEQUENCE</scope>
    <source>
        <strain evidence="1">CBS 757.83</strain>
    </source>
</reference>
<name>A0AAN6Q892_9PEZI</name>
<dbReference type="AlphaFoldDB" id="A0AAN6Q892"/>
<proteinExistence type="predicted"/>
<protein>
    <submittedName>
        <fullName evidence="1">Uncharacterized protein</fullName>
    </submittedName>
</protein>
<sequence>MGGTGIPGNPVTLYKMHRTCRVREVLNVRDKWHQGEAQGHCKCRLNSANRKLRRGRGRVYRMRVCDAKDKWAHRPPT</sequence>
<reference evidence="1" key="1">
    <citation type="journal article" date="2023" name="Mol. Phylogenet. Evol.">
        <title>Genome-scale phylogeny and comparative genomics of the fungal order Sordariales.</title>
        <authorList>
            <person name="Hensen N."/>
            <person name="Bonometti L."/>
            <person name="Westerberg I."/>
            <person name="Brannstrom I.O."/>
            <person name="Guillou S."/>
            <person name="Cros-Aarteil S."/>
            <person name="Calhoun S."/>
            <person name="Haridas S."/>
            <person name="Kuo A."/>
            <person name="Mondo S."/>
            <person name="Pangilinan J."/>
            <person name="Riley R."/>
            <person name="LaButti K."/>
            <person name="Andreopoulos B."/>
            <person name="Lipzen A."/>
            <person name="Chen C."/>
            <person name="Yan M."/>
            <person name="Daum C."/>
            <person name="Ng V."/>
            <person name="Clum A."/>
            <person name="Steindorff A."/>
            <person name="Ohm R.A."/>
            <person name="Martin F."/>
            <person name="Silar P."/>
            <person name="Natvig D.O."/>
            <person name="Lalanne C."/>
            <person name="Gautier V."/>
            <person name="Ament-Velasquez S.L."/>
            <person name="Kruys A."/>
            <person name="Hutchinson M.I."/>
            <person name="Powell A.J."/>
            <person name="Barry K."/>
            <person name="Miller A.N."/>
            <person name="Grigoriev I.V."/>
            <person name="Debuchy R."/>
            <person name="Gladieux P."/>
            <person name="Hiltunen Thoren M."/>
            <person name="Johannesson H."/>
        </authorList>
    </citation>
    <scope>NUCLEOTIDE SEQUENCE</scope>
    <source>
        <strain evidence="1">CBS 757.83</strain>
    </source>
</reference>
<evidence type="ECO:0000313" key="2">
    <source>
        <dbReference type="Proteomes" id="UP001305647"/>
    </source>
</evidence>
<evidence type="ECO:0000313" key="1">
    <source>
        <dbReference type="EMBL" id="KAK4105467.1"/>
    </source>
</evidence>
<accession>A0AAN6Q892</accession>
<organism evidence="1 2">
    <name type="scientific">Parathielavia hyrcaniae</name>
    <dbReference type="NCBI Taxonomy" id="113614"/>
    <lineage>
        <taxon>Eukaryota</taxon>
        <taxon>Fungi</taxon>
        <taxon>Dikarya</taxon>
        <taxon>Ascomycota</taxon>
        <taxon>Pezizomycotina</taxon>
        <taxon>Sordariomycetes</taxon>
        <taxon>Sordariomycetidae</taxon>
        <taxon>Sordariales</taxon>
        <taxon>Chaetomiaceae</taxon>
        <taxon>Parathielavia</taxon>
    </lineage>
</organism>